<protein>
    <submittedName>
        <fullName evidence="2">Uncharacterized protein</fullName>
    </submittedName>
</protein>
<comment type="caution">
    <text evidence="2">The sequence shown here is derived from an EMBL/GenBank/DDBJ whole genome shotgun (WGS) entry which is preliminary data.</text>
</comment>
<organism evidence="2 3">
    <name type="scientific">Coprinopsis cinerea (strain Okayama-7 / 130 / ATCC MYA-4618 / FGSC 9003)</name>
    <name type="common">Inky cap fungus</name>
    <name type="synonym">Hormographiella aspergillata</name>
    <dbReference type="NCBI Taxonomy" id="240176"/>
    <lineage>
        <taxon>Eukaryota</taxon>
        <taxon>Fungi</taxon>
        <taxon>Dikarya</taxon>
        <taxon>Basidiomycota</taxon>
        <taxon>Agaricomycotina</taxon>
        <taxon>Agaricomycetes</taxon>
        <taxon>Agaricomycetidae</taxon>
        <taxon>Agaricales</taxon>
        <taxon>Agaricineae</taxon>
        <taxon>Psathyrellaceae</taxon>
        <taxon>Coprinopsis</taxon>
    </lineage>
</organism>
<gene>
    <name evidence="2" type="ORF">CC1G_02126</name>
</gene>
<dbReference type="InParanoid" id="A8NKA1"/>
<keyword evidence="1" id="KW-0812">Transmembrane</keyword>
<keyword evidence="1" id="KW-0472">Membrane</keyword>
<dbReference type="Proteomes" id="UP000001861">
    <property type="component" value="Unassembled WGS sequence"/>
</dbReference>
<feature type="transmembrane region" description="Helical" evidence="1">
    <location>
        <begin position="232"/>
        <end position="255"/>
    </location>
</feature>
<dbReference type="EMBL" id="AACS02000010">
    <property type="protein sequence ID" value="EAU87367.1"/>
    <property type="molecule type" value="Genomic_DNA"/>
</dbReference>
<accession>A8NKA1</accession>
<feature type="transmembrane region" description="Helical" evidence="1">
    <location>
        <begin position="45"/>
        <end position="65"/>
    </location>
</feature>
<keyword evidence="3" id="KW-1185">Reference proteome</keyword>
<evidence type="ECO:0000313" key="3">
    <source>
        <dbReference type="Proteomes" id="UP000001861"/>
    </source>
</evidence>
<evidence type="ECO:0000256" key="1">
    <source>
        <dbReference type="SAM" id="Phobius"/>
    </source>
</evidence>
<feature type="transmembrane region" description="Helical" evidence="1">
    <location>
        <begin position="315"/>
        <end position="338"/>
    </location>
</feature>
<keyword evidence="1" id="KW-1133">Transmembrane helix</keyword>
<dbReference type="RefSeq" id="XP_001834390.1">
    <property type="nucleotide sequence ID" value="XM_001834338.2"/>
</dbReference>
<dbReference type="eggNOG" id="ENOG502R0II">
    <property type="taxonomic scope" value="Eukaryota"/>
</dbReference>
<dbReference type="AlphaFoldDB" id="A8NKA1"/>
<feature type="transmembrane region" description="Helical" evidence="1">
    <location>
        <begin position="17"/>
        <end position="39"/>
    </location>
</feature>
<feature type="transmembrane region" description="Helical" evidence="1">
    <location>
        <begin position="358"/>
        <end position="378"/>
    </location>
</feature>
<sequence>MSGEEISSAPITIRRQALYGCTYAALGLGAIILPLSLVWIGYMSFYLSIVSFAWTLIFSIVMLVYKYREASARYAPLFETSTTSTHPIETQMSKTNSETPLQPSSPTLRPAIVRLPTVISCFVISAFWFAAFGVLVYTQIIFWKFEQSQDGWNMSRAMTVESVLVLIEGVLFLTMGILGVQERERASTAPSFERPYPIRTPRETAILECFWISLGLSVALFALSMVSLGKNSNYLCVAGFGLSVIVFGTTFALAGRQEKRRLAQRGVWEERRGASGEGKGSIPLDNLVPNQEEQQPPLALESDQGGHPVLITRPVLYAPPILFLIWLAALAAIIHHLVQWLSDPYTPDEEFNKLGPETAEICLLVGQMAILWVGTVLVKNERRDVMKAMANARATA</sequence>
<dbReference type="KEGG" id="cci:CC1G_02126"/>
<feature type="transmembrane region" description="Helical" evidence="1">
    <location>
        <begin position="118"/>
        <end position="142"/>
    </location>
</feature>
<proteinExistence type="predicted"/>
<dbReference type="VEuPathDB" id="FungiDB:CC1G_02126"/>
<feature type="transmembrane region" description="Helical" evidence="1">
    <location>
        <begin position="162"/>
        <end position="180"/>
    </location>
</feature>
<name>A8NKA1_COPC7</name>
<dbReference type="GeneID" id="6010904"/>
<dbReference type="OrthoDB" id="2853572at2759"/>
<evidence type="ECO:0000313" key="2">
    <source>
        <dbReference type="EMBL" id="EAU87367.1"/>
    </source>
</evidence>
<feature type="transmembrane region" description="Helical" evidence="1">
    <location>
        <begin position="205"/>
        <end position="226"/>
    </location>
</feature>
<reference evidence="2 3" key="1">
    <citation type="journal article" date="2010" name="Proc. Natl. Acad. Sci. U.S.A.">
        <title>Insights into evolution of multicellular fungi from the assembled chromosomes of the mushroom Coprinopsis cinerea (Coprinus cinereus).</title>
        <authorList>
            <person name="Stajich J.E."/>
            <person name="Wilke S.K."/>
            <person name="Ahren D."/>
            <person name="Au C.H."/>
            <person name="Birren B.W."/>
            <person name="Borodovsky M."/>
            <person name="Burns C."/>
            <person name="Canback B."/>
            <person name="Casselton L.A."/>
            <person name="Cheng C.K."/>
            <person name="Deng J."/>
            <person name="Dietrich F.S."/>
            <person name="Fargo D.C."/>
            <person name="Farman M.L."/>
            <person name="Gathman A.C."/>
            <person name="Goldberg J."/>
            <person name="Guigo R."/>
            <person name="Hoegger P.J."/>
            <person name="Hooker J.B."/>
            <person name="Huggins A."/>
            <person name="James T.Y."/>
            <person name="Kamada T."/>
            <person name="Kilaru S."/>
            <person name="Kodira C."/>
            <person name="Kues U."/>
            <person name="Kupfer D."/>
            <person name="Kwan H.S."/>
            <person name="Lomsadze A."/>
            <person name="Li W."/>
            <person name="Lilly W.W."/>
            <person name="Ma L.J."/>
            <person name="Mackey A.J."/>
            <person name="Manning G."/>
            <person name="Martin F."/>
            <person name="Muraguchi H."/>
            <person name="Natvig D.O."/>
            <person name="Palmerini H."/>
            <person name="Ramesh M.A."/>
            <person name="Rehmeyer C.J."/>
            <person name="Roe B.A."/>
            <person name="Shenoy N."/>
            <person name="Stanke M."/>
            <person name="Ter-Hovhannisyan V."/>
            <person name="Tunlid A."/>
            <person name="Velagapudi R."/>
            <person name="Vision T.J."/>
            <person name="Zeng Q."/>
            <person name="Zolan M.E."/>
            <person name="Pukkila P.J."/>
        </authorList>
    </citation>
    <scope>NUCLEOTIDE SEQUENCE [LARGE SCALE GENOMIC DNA]</scope>
    <source>
        <strain evidence="3">Okayama-7 / 130 / ATCC MYA-4618 / FGSC 9003</strain>
    </source>
</reference>